<evidence type="ECO:0000313" key="1">
    <source>
        <dbReference type="EMBL" id="RKS70684.1"/>
    </source>
</evidence>
<dbReference type="EMBL" id="RBWU01000006">
    <property type="protein sequence ID" value="RKS70684.1"/>
    <property type="molecule type" value="Genomic_DNA"/>
</dbReference>
<protein>
    <submittedName>
        <fullName evidence="1">Uncharacterized protein</fullName>
    </submittedName>
</protein>
<keyword evidence="2" id="KW-1185">Reference proteome</keyword>
<dbReference type="AlphaFoldDB" id="A0A495QFN8"/>
<accession>A0A495QFN8</accession>
<dbReference type="Proteomes" id="UP000274601">
    <property type="component" value="Unassembled WGS sequence"/>
</dbReference>
<reference evidence="1 2" key="1">
    <citation type="submission" date="2018-10" db="EMBL/GenBank/DDBJ databases">
        <title>Genomic Encyclopedia of Archaeal and Bacterial Type Strains, Phase II (KMG-II): from individual species to whole genera.</title>
        <authorList>
            <person name="Goeker M."/>
        </authorList>
    </citation>
    <scope>NUCLEOTIDE SEQUENCE [LARGE SCALE GENOMIC DNA]</scope>
    <source>
        <strain evidence="1 2">DSM 43383</strain>
    </source>
</reference>
<sequence>MRHYHVYDSSLGCLPESDPYVTDDPSDAVETLASLLADWGESDDTADGAYAAEVAATYRAPDQEASGKGCIALSRLECGHEVCEIVGSRSFEIPFVTNRIACGTALTTGAAPSCWCCGTRFVLWDACPWLD</sequence>
<gene>
    <name evidence="1" type="ORF">BZB76_5160</name>
</gene>
<evidence type="ECO:0000313" key="2">
    <source>
        <dbReference type="Proteomes" id="UP000274601"/>
    </source>
</evidence>
<organism evidence="1 2">
    <name type="scientific">Actinomadura pelletieri DSM 43383</name>
    <dbReference type="NCBI Taxonomy" id="1120940"/>
    <lineage>
        <taxon>Bacteria</taxon>
        <taxon>Bacillati</taxon>
        <taxon>Actinomycetota</taxon>
        <taxon>Actinomycetes</taxon>
        <taxon>Streptosporangiales</taxon>
        <taxon>Thermomonosporaceae</taxon>
        <taxon>Actinomadura</taxon>
    </lineage>
</organism>
<proteinExistence type="predicted"/>
<dbReference type="RefSeq" id="WP_121436963.1">
    <property type="nucleotide sequence ID" value="NZ_RBWU01000006.1"/>
</dbReference>
<comment type="caution">
    <text evidence="1">The sequence shown here is derived from an EMBL/GenBank/DDBJ whole genome shotgun (WGS) entry which is preliminary data.</text>
</comment>
<name>A0A495QFN8_9ACTN</name>
<dbReference type="OrthoDB" id="3467855at2"/>